<dbReference type="PROSITE" id="PS00461">
    <property type="entry name" value="6PGD"/>
    <property type="match status" value="1"/>
</dbReference>
<dbReference type="GO" id="GO:0005739">
    <property type="term" value="C:mitochondrion"/>
    <property type="evidence" value="ECO:0007669"/>
    <property type="project" value="UniProtKB-SubCell"/>
</dbReference>
<dbReference type="PANTHER" id="PTHR43160:SF2">
    <property type="entry name" value="HOMOCITRATE DEHYDRATASE, MITOCHONDRIAL"/>
    <property type="match status" value="1"/>
</dbReference>
<dbReference type="FunFam" id="1.10.1040.10:FF:000002">
    <property type="entry name" value="6-phosphogluconate dehydrogenase, decarboxylating"/>
    <property type="match status" value="1"/>
</dbReference>
<dbReference type="EMBL" id="LNZH02000176">
    <property type="protein sequence ID" value="OCB88573.1"/>
    <property type="molecule type" value="Genomic_DNA"/>
</dbReference>
<dbReference type="GO" id="GO:0050661">
    <property type="term" value="F:NADP binding"/>
    <property type="evidence" value="ECO:0007669"/>
    <property type="project" value="InterPro"/>
</dbReference>
<evidence type="ECO:0000256" key="8">
    <source>
        <dbReference type="ARBA" id="ARBA00023004"/>
    </source>
</evidence>
<dbReference type="Pfam" id="PF00694">
    <property type="entry name" value="Aconitase_C"/>
    <property type="match status" value="1"/>
</dbReference>
<proteinExistence type="inferred from homology"/>
<gene>
    <name evidence="16" type="ORF">A7U60_g4276</name>
</gene>
<keyword evidence="5" id="KW-0479">Metal-binding</keyword>
<dbReference type="InterPro" id="IPR008927">
    <property type="entry name" value="6-PGluconate_DH-like_C_sf"/>
</dbReference>
<keyword evidence="7 14" id="KW-0560">Oxidoreductase</keyword>
<dbReference type="FunFam" id="3.20.19.10:FF:000002">
    <property type="entry name" value="Aconitate hydratase, mitochondrial"/>
    <property type="match status" value="1"/>
</dbReference>
<dbReference type="InterPro" id="IPR014729">
    <property type="entry name" value="Rossmann-like_a/b/a_fold"/>
</dbReference>
<dbReference type="Gene3D" id="3.30.499.10">
    <property type="entry name" value="Aconitase, domain 3"/>
    <property type="match status" value="2"/>
</dbReference>
<dbReference type="Pfam" id="PF00393">
    <property type="entry name" value="6PGD"/>
    <property type="match status" value="1"/>
</dbReference>
<dbReference type="GO" id="GO:0006098">
    <property type="term" value="P:pentose-phosphate shunt"/>
    <property type="evidence" value="ECO:0007669"/>
    <property type="project" value="UniProtKB-KW"/>
</dbReference>
<evidence type="ECO:0000256" key="10">
    <source>
        <dbReference type="ARBA" id="ARBA00023064"/>
    </source>
</evidence>
<dbReference type="InterPro" id="IPR006248">
    <property type="entry name" value="Aconitase_mito-like"/>
</dbReference>
<evidence type="ECO:0000256" key="7">
    <source>
        <dbReference type="ARBA" id="ARBA00023002"/>
    </source>
</evidence>
<keyword evidence="14" id="KW-0521">NADP</keyword>
<comment type="catalytic activity">
    <reaction evidence="14">
        <text>6-phospho-D-gluconate + NADP(+) = D-ribulose 5-phosphate + CO2 + NADPH</text>
        <dbReference type="Rhea" id="RHEA:10116"/>
        <dbReference type="ChEBI" id="CHEBI:16526"/>
        <dbReference type="ChEBI" id="CHEBI:57783"/>
        <dbReference type="ChEBI" id="CHEBI:58121"/>
        <dbReference type="ChEBI" id="CHEBI:58349"/>
        <dbReference type="ChEBI" id="CHEBI:58759"/>
        <dbReference type="EC" id="1.1.1.44"/>
    </reaction>
</comment>
<dbReference type="NCBIfam" id="TIGR00873">
    <property type="entry name" value="gnd"/>
    <property type="match status" value="1"/>
</dbReference>
<evidence type="ECO:0000256" key="2">
    <source>
        <dbReference type="ARBA" id="ARBA00004874"/>
    </source>
</evidence>
<dbReference type="PROSITE" id="PS01244">
    <property type="entry name" value="ACONITASE_2"/>
    <property type="match status" value="1"/>
</dbReference>
<dbReference type="Gene3D" id="3.40.50.620">
    <property type="entry name" value="HUPs"/>
    <property type="match status" value="1"/>
</dbReference>
<dbReference type="InterPro" id="IPR006183">
    <property type="entry name" value="Pgluconate_DH"/>
</dbReference>
<dbReference type="InterPro" id="IPR036008">
    <property type="entry name" value="Aconitase_4Fe-4S_dom"/>
</dbReference>
<dbReference type="EC" id="1.1.1.44" evidence="14"/>
<dbReference type="GO" id="GO:0004616">
    <property type="term" value="F:phosphogluconate dehydrogenase (decarboxylating) activity"/>
    <property type="evidence" value="ECO:0007669"/>
    <property type="project" value="UniProtKB-EC"/>
</dbReference>
<dbReference type="NCBIfam" id="NF006765">
    <property type="entry name" value="PRK09287.1"/>
    <property type="match status" value="1"/>
</dbReference>
<dbReference type="Gene3D" id="3.40.50.720">
    <property type="entry name" value="NAD(P)-binding Rossmann-like Domain"/>
    <property type="match status" value="1"/>
</dbReference>
<evidence type="ECO:0000256" key="14">
    <source>
        <dbReference type="RuleBase" id="RU000485"/>
    </source>
</evidence>
<dbReference type="SUPFAM" id="SSF52016">
    <property type="entry name" value="LeuD/IlvD-like"/>
    <property type="match status" value="1"/>
</dbReference>
<keyword evidence="6" id="KW-0809">Transit peptide</keyword>
<dbReference type="SUPFAM" id="SSF53732">
    <property type="entry name" value="Aconitase iron-sulfur domain"/>
    <property type="match status" value="1"/>
</dbReference>
<dbReference type="InterPro" id="IPR006114">
    <property type="entry name" value="6PGDH_C"/>
</dbReference>
<dbReference type="GO" id="GO:0003994">
    <property type="term" value="F:aconitate hydratase activity"/>
    <property type="evidence" value="ECO:0007669"/>
    <property type="project" value="InterPro"/>
</dbReference>
<dbReference type="PANTHER" id="PTHR43160">
    <property type="entry name" value="ACONITATE HYDRATASE B"/>
    <property type="match status" value="1"/>
</dbReference>
<dbReference type="Pfam" id="PF03446">
    <property type="entry name" value="NAD_binding_2"/>
    <property type="match status" value="1"/>
</dbReference>
<dbReference type="Gene3D" id="3.20.19.10">
    <property type="entry name" value="Aconitase, domain 4"/>
    <property type="match status" value="1"/>
</dbReference>
<dbReference type="Pfam" id="PF00733">
    <property type="entry name" value="Asn_synthase"/>
    <property type="match status" value="2"/>
</dbReference>
<keyword evidence="12" id="KW-0496">Mitochondrion</keyword>
<comment type="similarity">
    <text evidence="3 14">Belongs to the 6-phosphogluconate dehydrogenase family.</text>
</comment>
<keyword evidence="11 14" id="KW-0570">Pentose shunt</keyword>
<dbReference type="NCBIfam" id="NF005558">
    <property type="entry name" value="PRK07229.1"/>
    <property type="match status" value="1"/>
</dbReference>
<dbReference type="InterPro" id="IPR015931">
    <property type="entry name" value="Acnase/IPM_dHydase_lsu_aba_1/3"/>
</dbReference>
<keyword evidence="17" id="KW-1185">Reference proteome</keyword>
<evidence type="ECO:0000256" key="6">
    <source>
        <dbReference type="ARBA" id="ARBA00022946"/>
    </source>
</evidence>
<dbReference type="Gene3D" id="3.60.20.10">
    <property type="entry name" value="Glutamine Phosphoribosylpyrophosphate, subunit 1, domain 1"/>
    <property type="match status" value="1"/>
</dbReference>
<evidence type="ECO:0000256" key="5">
    <source>
        <dbReference type="ARBA" id="ARBA00022723"/>
    </source>
</evidence>
<keyword evidence="13" id="KW-0456">Lyase</keyword>
<dbReference type="InterPro" id="IPR000573">
    <property type="entry name" value="AconitaseA/IPMdHydase_ssu_swvl"/>
</dbReference>
<dbReference type="InterPro" id="IPR029055">
    <property type="entry name" value="Ntn_hydrolases_N"/>
</dbReference>
<reference evidence="16" key="1">
    <citation type="submission" date="2016-06" db="EMBL/GenBank/DDBJ databases">
        <title>Draft Genome sequence of the fungus Inonotus baumii.</title>
        <authorList>
            <person name="Zhu H."/>
            <person name="Lin W."/>
        </authorList>
    </citation>
    <scope>NUCLEOTIDE SEQUENCE</scope>
    <source>
        <strain evidence="16">821</strain>
    </source>
</reference>
<dbReference type="Proteomes" id="UP000757232">
    <property type="component" value="Unassembled WGS sequence"/>
</dbReference>
<evidence type="ECO:0000256" key="1">
    <source>
        <dbReference type="ARBA" id="ARBA00004173"/>
    </source>
</evidence>
<dbReference type="InterPro" id="IPR013328">
    <property type="entry name" value="6PGD_dom2"/>
</dbReference>
<evidence type="ECO:0000256" key="12">
    <source>
        <dbReference type="ARBA" id="ARBA00023128"/>
    </source>
</evidence>
<evidence type="ECO:0000256" key="4">
    <source>
        <dbReference type="ARBA" id="ARBA00011738"/>
    </source>
</evidence>
<dbReference type="FunFam" id="3.40.1060.10:FF:000001">
    <property type="entry name" value="Aconitate hydratase, mitochondrial"/>
    <property type="match status" value="1"/>
</dbReference>
<evidence type="ECO:0000256" key="11">
    <source>
        <dbReference type="ARBA" id="ARBA00023126"/>
    </source>
</evidence>
<name>A0A9Q5HYX2_SANBA</name>
<dbReference type="InterPro" id="IPR036291">
    <property type="entry name" value="NAD(P)-bd_dom_sf"/>
</dbReference>
<comment type="caution">
    <text evidence="16">The sequence shown here is derived from an EMBL/GenBank/DDBJ whole genome shotgun (WGS) entry which is preliminary data.</text>
</comment>
<dbReference type="GO" id="GO:0051539">
    <property type="term" value="F:4 iron, 4 sulfur cluster binding"/>
    <property type="evidence" value="ECO:0007669"/>
    <property type="project" value="InterPro"/>
</dbReference>
<feature type="domain" description="6-phosphogluconate dehydrogenase C-terminal" evidence="15">
    <location>
        <begin position="181"/>
        <end position="471"/>
    </location>
</feature>
<dbReference type="GO" id="GO:0004066">
    <property type="term" value="F:asparagine synthase (glutamine-hydrolyzing) activity"/>
    <property type="evidence" value="ECO:0007669"/>
    <property type="project" value="InterPro"/>
</dbReference>
<accession>A0A9Q5HYX2</accession>
<evidence type="ECO:0000313" key="16">
    <source>
        <dbReference type="EMBL" id="OCB88573.1"/>
    </source>
</evidence>
<keyword evidence="8" id="KW-0408">Iron</keyword>
<dbReference type="InterPro" id="IPR050926">
    <property type="entry name" value="Aconitase/IPM_isomerase"/>
</dbReference>
<evidence type="ECO:0000256" key="9">
    <source>
        <dbReference type="ARBA" id="ARBA00023014"/>
    </source>
</evidence>
<dbReference type="InterPro" id="IPR001030">
    <property type="entry name" value="Acoase/IPM_deHydtase_lsu_aba"/>
</dbReference>
<organism evidence="16 17">
    <name type="scientific">Sanghuangporus baumii</name>
    <name type="common">Phellinus baumii</name>
    <dbReference type="NCBI Taxonomy" id="108892"/>
    <lineage>
        <taxon>Eukaryota</taxon>
        <taxon>Fungi</taxon>
        <taxon>Dikarya</taxon>
        <taxon>Basidiomycota</taxon>
        <taxon>Agaricomycotina</taxon>
        <taxon>Agaricomycetes</taxon>
        <taxon>Hymenochaetales</taxon>
        <taxon>Hymenochaetaceae</taxon>
        <taxon>Sanghuangporus</taxon>
    </lineage>
</organism>
<dbReference type="Gene3D" id="1.20.5.320">
    <property type="entry name" value="6-Phosphogluconate Dehydrogenase, domain 3"/>
    <property type="match status" value="1"/>
</dbReference>
<dbReference type="Gene3D" id="1.10.1040.10">
    <property type="entry name" value="N-(1-d-carboxylethyl)-l-norvaline Dehydrogenase, domain 2"/>
    <property type="match status" value="1"/>
</dbReference>
<comment type="subunit">
    <text evidence="4">Homodimer.</text>
</comment>
<dbReference type="InterPro" id="IPR015928">
    <property type="entry name" value="Aconitase/3IPM_dehydase_swvl"/>
</dbReference>
<dbReference type="GO" id="GO:0006529">
    <property type="term" value="P:asparagine biosynthetic process"/>
    <property type="evidence" value="ECO:0007669"/>
    <property type="project" value="InterPro"/>
</dbReference>
<dbReference type="SUPFAM" id="SSF56235">
    <property type="entry name" value="N-terminal nucleophile aminohydrolases (Ntn hydrolases)"/>
    <property type="match status" value="1"/>
</dbReference>
<dbReference type="InterPro" id="IPR006113">
    <property type="entry name" value="6PGDH_Gnd/GntZ"/>
</dbReference>
<dbReference type="Pfam" id="PF00330">
    <property type="entry name" value="Aconitase"/>
    <property type="match status" value="1"/>
</dbReference>
<dbReference type="InterPro" id="IPR001962">
    <property type="entry name" value="Asn_synthase"/>
</dbReference>
<dbReference type="InterPro" id="IPR018136">
    <property type="entry name" value="Aconitase_4Fe-4S_BS"/>
</dbReference>
<dbReference type="FunFam" id="3.40.50.720:FF:000007">
    <property type="entry name" value="6-phosphogluconate dehydrogenase, decarboxylating"/>
    <property type="match status" value="1"/>
</dbReference>
<dbReference type="PRINTS" id="PR00076">
    <property type="entry name" value="6PGDHDRGNASE"/>
</dbReference>
<evidence type="ECO:0000259" key="15">
    <source>
        <dbReference type="SMART" id="SM01350"/>
    </source>
</evidence>
<dbReference type="FunFam" id="3.30.499.10:FF:000004">
    <property type="entry name" value="Aconitate hydratase, mitochondrial"/>
    <property type="match status" value="1"/>
</dbReference>
<evidence type="ECO:0000256" key="3">
    <source>
        <dbReference type="ARBA" id="ARBA00008419"/>
    </source>
</evidence>
<comment type="pathway">
    <text evidence="2 14">Carbohydrate degradation; pentose phosphate pathway; D-ribulose 5-phosphate from D-glucose 6-phosphate (oxidative stage): step 3/3.</text>
</comment>
<keyword evidence="10 14" id="KW-0311">Gluconate utilization</keyword>
<dbReference type="SUPFAM" id="SSF51735">
    <property type="entry name" value="NAD(P)-binding Rossmann-fold domains"/>
    <property type="match status" value="1"/>
</dbReference>
<dbReference type="GO" id="GO:0019521">
    <property type="term" value="P:D-gluconate metabolic process"/>
    <property type="evidence" value="ECO:0007669"/>
    <property type="project" value="UniProtKB-KW"/>
</dbReference>
<dbReference type="FunFam" id="3.30.499.10:FF:000003">
    <property type="entry name" value="Aconitate hydratase, mitochondrial"/>
    <property type="match status" value="1"/>
</dbReference>
<dbReference type="CDD" id="cd01991">
    <property type="entry name" value="Asn_synthase_B_C"/>
    <property type="match status" value="1"/>
</dbReference>
<evidence type="ECO:0000313" key="17">
    <source>
        <dbReference type="Proteomes" id="UP000757232"/>
    </source>
</evidence>
<dbReference type="GO" id="GO:0046872">
    <property type="term" value="F:metal ion binding"/>
    <property type="evidence" value="ECO:0007669"/>
    <property type="project" value="UniProtKB-KW"/>
</dbReference>
<comment type="subcellular location">
    <subcellularLocation>
        <location evidence="1">Mitochondrion</location>
    </subcellularLocation>
</comment>
<dbReference type="GO" id="GO:0006099">
    <property type="term" value="P:tricarboxylic acid cycle"/>
    <property type="evidence" value="ECO:0007669"/>
    <property type="project" value="InterPro"/>
</dbReference>
<protein>
    <recommendedName>
        <fullName evidence="14">6-phosphogluconate dehydrogenase, decarboxylating</fullName>
        <ecNumber evidence="14">1.1.1.44</ecNumber>
    </recommendedName>
</protein>
<dbReference type="SMART" id="SM01350">
    <property type="entry name" value="6PGD"/>
    <property type="match status" value="1"/>
</dbReference>
<dbReference type="InterPro" id="IPR015932">
    <property type="entry name" value="Aconitase_dom2"/>
</dbReference>
<dbReference type="InterPro" id="IPR006184">
    <property type="entry name" value="6PGdom_BS"/>
</dbReference>
<keyword evidence="9" id="KW-0411">Iron-sulfur</keyword>
<dbReference type="Gene3D" id="3.40.1060.10">
    <property type="entry name" value="Aconitase, Domain 2"/>
    <property type="match status" value="1"/>
</dbReference>
<dbReference type="InterPro" id="IPR006115">
    <property type="entry name" value="6PGDH_NADP-bd"/>
</dbReference>
<dbReference type="SUPFAM" id="SSF52402">
    <property type="entry name" value="Adenine nucleotide alpha hydrolases-like"/>
    <property type="match status" value="1"/>
</dbReference>
<dbReference type="OrthoDB" id="2224430at2759"/>
<evidence type="ECO:0000256" key="13">
    <source>
        <dbReference type="ARBA" id="ARBA00023239"/>
    </source>
</evidence>
<dbReference type="GO" id="GO:0005829">
    <property type="term" value="C:cytosol"/>
    <property type="evidence" value="ECO:0007669"/>
    <property type="project" value="TreeGrafter"/>
</dbReference>
<sequence>MAEPVGDIGLIGLAVMGQNLILNMNDKGFVVVAYNRTTSKVQHFLENEAKGTKIQGAFSVEELCSKLKRPRKIILLVKAGSAVDDFIKQLVPHLEQGDIIIDGGNSHYPDSIRRTHELESKGLLFVGCGVSGGEEGARYGPSLMPGGSTAAWPAIKPIFQAAAAQVEGVPCCDWMGETGAGHFVKMVHNGIEYGDMQLIAEAYDILKRGLGLHEDEIASIFEKWNKGVLDSFLIEITTNILRFKDDDGQPLVAKILDKAGQKGTGKWTAISALDYGTPVTLIGEAVFARCLSSIKEERFRASKIIAGPQKEPFRGDKQQFIDDLEQALYASKIISYAQGFMLKREAAKELKWNLNYAGIARIWRGGCIIKSVFLNDITKAYEKTPDLESLLFDDFFNRGKSFTMTAFSTALAFFDGYRSEIVPANLIQAQRDYFGAHTFRILPGKENAKLKAGEDIPENRPYRGFLHLSLSTMCGILLAIQQQEDLAIDFEPVWKQLETANSARGPDAQESVRFTLSSDKGFPLDVRFFASELRLRGDKPVVQPHVDSGNVLCWNGEVFEGIEMEASENDGIKLFEIIKQIENPSLELPAIFQSIEGPYAFCFFHKASKRIYFGRDPLGRRSLLIHRPTSQKPYLIIASVSAGANPFYDLEEIDTVQFHYADLNDWSLGIGSEVLQTLDRSHNPGQTTDFSMPARVNNVITKTSPLVSSLTDIPPTLLHVVDNLLDQLGRSVRLMVQGIPYHAEKGQARVAVLFSGGIDSTILAYLADRHLPPDEPIDLLNVAFENPRKIQIRSDSTEDVKKKRKSARSRTPDSVSVLANVGFDPYLVPDRVTGLEELDELQTVCSHRHWNLLNGLGADELLGGYGRHRTVYNSGGWPALVEELQLEIDRIPARNLGRDDRIISSHGKEARHPFLSLSVVNYLAKLPVHYKLDPRMPLGLGDKTLLRLAARKSSTSRQFREAGQPSRAMAFSSTAVVGRASLRAHARSLATHAQLLEKDCTTITPPYARLQDNLKRVRAILDDRPLTLAQKIFYSHIHEPEKTLAGKKNIRGEYLQLRPQRVAMQDASAQMAILQFMSAGLPTCAVPTSIHCDHLIQASEGAEADLKRSIISNKEVFDFLESAAKKYGIEFWGPGSGIIHQIVLENYAAPGMLMLGTDSHTPNAGGLGLIAIGVGGADAVDAMTGTSWELKAPHIVGIHLTGQMNGWTTTKDLILNIAGRLTVRGGTGRILEYFGPGVFNQSCTGLATIANMGAEVGATSSTFLYTPSMRSYLRATGRSAVAKAADKAASQGFLSADEGAEYDEVIEINLSELEPTINGPFTPDLATPLSKFGGFVKQEGWKDEISASLIGSCTNSSYEDMTRVSDLARQAKDADLKVKVPFLCTPGSEQIRATMERDNITSSLEEVGATVLANACGPCIGQWKRNDKKGEENAILTSFNRNFRSRNDGNKDTMNFLASPTIVTAMAFSGKLSFNPMTDPIELPSGELFKFRPPQGLDLPSEGFTPGDLSLYPRPNPDPQPDTEIAISPTSTRLEILKPFESHFGPQNPRGLELPSLKVLMRVRGKCTTDHISAAGPWLKYKGHLTNISENLLITAANDEGGDVNVAFDHDHGPGESLTDTIPNVAKRLRDRSQPWALVVDENYGEGSAREHAALQPRFYGCALIVARSFARIHETNLKKQGILPLWFVESSDYPRIRSGDVVETIGLENLLNGGLTSTIRLKVTKRDGQTFEIPTRHTMSSDQLKWLRAGSALNYIRSQL</sequence>
<dbReference type="NCBIfam" id="TIGR01340">
    <property type="entry name" value="aconitase_mito"/>
    <property type="match status" value="1"/>
</dbReference>
<dbReference type="SUPFAM" id="SSF48179">
    <property type="entry name" value="6-phosphogluconate dehydrogenase C-terminal domain-like"/>
    <property type="match status" value="1"/>
</dbReference>